<proteinExistence type="predicted"/>
<gene>
    <name evidence="4" type="ORF">A2557_00140</name>
</gene>
<sequence length="300" mass="33777">MAAVKRLVLLLAGLWAVNCAYGFEGKRALSYIQAQMEMGPRYPTSEGHKKLRAWIKQTLAPLEAKVEVDRFSYRDAHQATYLLENWVFRFAPEAKRRIILGAHYDSRRFADKDPDDPYAPLMGANDAASGVAVLLELAPQLKDLLKGRDLGVDLVFFDAEEGELDPKARAWQPIGSVHFAKQLKQFYPQQPPWLVVVVDMVCDKDLQLKMERFSLESAPKEVWKIWGLGATRSPGFIQDYGYRVYDDHYPLIQAGVPGVLLIDFDYPPWHTQADVIDQCSAASLEAVGSTLESYLKVAGD</sequence>
<dbReference type="Pfam" id="PF04389">
    <property type="entry name" value="Peptidase_M28"/>
    <property type="match status" value="1"/>
</dbReference>
<evidence type="ECO:0000256" key="1">
    <source>
        <dbReference type="ARBA" id="ARBA00022679"/>
    </source>
</evidence>
<dbReference type="InterPro" id="IPR007484">
    <property type="entry name" value="Peptidase_M28"/>
</dbReference>
<dbReference type="PANTHER" id="PTHR12283">
    <property type="entry name" value="GLUTAMINYL-PEPTIDE CYCLOTRANSFERASE"/>
    <property type="match status" value="1"/>
</dbReference>
<evidence type="ECO:0000313" key="4">
    <source>
        <dbReference type="EMBL" id="OGH00999.1"/>
    </source>
</evidence>
<evidence type="ECO:0000259" key="3">
    <source>
        <dbReference type="Pfam" id="PF04389"/>
    </source>
</evidence>
<feature type="domain" description="Peptidase M28" evidence="3">
    <location>
        <begin position="87"/>
        <end position="292"/>
    </location>
</feature>
<evidence type="ECO:0000256" key="2">
    <source>
        <dbReference type="ARBA" id="ARBA00023315"/>
    </source>
</evidence>
<dbReference type="EMBL" id="MFNF01000040">
    <property type="protein sequence ID" value="OGH00999.1"/>
    <property type="molecule type" value="Genomic_DNA"/>
</dbReference>
<dbReference type="Proteomes" id="UP000177583">
    <property type="component" value="Unassembled WGS sequence"/>
</dbReference>
<protein>
    <recommendedName>
        <fullName evidence="3">Peptidase M28 domain-containing protein</fullName>
    </recommendedName>
</protein>
<comment type="caution">
    <text evidence="4">The sequence shown here is derived from an EMBL/GenBank/DDBJ whole genome shotgun (WGS) entry which is preliminary data.</text>
</comment>
<organism evidence="4 5">
    <name type="scientific">Candidatus Lambdaproteobacteria bacterium RIFOXYD2_FULL_56_26</name>
    <dbReference type="NCBI Taxonomy" id="1817773"/>
    <lineage>
        <taxon>Bacteria</taxon>
        <taxon>Pseudomonadati</taxon>
        <taxon>Pseudomonadota</taxon>
        <taxon>Candidatus Lambdaproteobacteria</taxon>
    </lineage>
</organism>
<reference evidence="4 5" key="1">
    <citation type="journal article" date="2016" name="Nat. Commun.">
        <title>Thousands of microbial genomes shed light on interconnected biogeochemical processes in an aquifer system.</title>
        <authorList>
            <person name="Anantharaman K."/>
            <person name="Brown C.T."/>
            <person name="Hug L.A."/>
            <person name="Sharon I."/>
            <person name="Castelle C.J."/>
            <person name="Probst A.J."/>
            <person name="Thomas B.C."/>
            <person name="Singh A."/>
            <person name="Wilkins M.J."/>
            <person name="Karaoz U."/>
            <person name="Brodie E.L."/>
            <person name="Williams K.H."/>
            <person name="Hubbard S.S."/>
            <person name="Banfield J.F."/>
        </authorList>
    </citation>
    <scope>NUCLEOTIDE SEQUENCE [LARGE SCALE GENOMIC DNA]</scope>
</reference>
<dbReference type="SUPFAM" id="SSF53187">
    <property type="entry name" value="Zn-dependent exopeptidases"/>
    <property type="match status" value="1"/>
</dbReference>
<keyword evidence="2" id="KW-0012">Acyltransferase</keyword>
<keyword evidence="1" id="KW-0808">Transferase</keyword>
<name>A0A1F6GSF3_9PROT</name>
<dbReference type="InterPro" id="IPR040234">
    <property type="entry name" value="QC/QCL"/>
</dbReference>
<dbReference type="PANTHER" id="PTHR12283:SF6">
    <property type="entry name" value="GLUTAMINYL-PEPTIDE CYCLOTRANSFERASE-RELATED"/>
    <property type="match status" value="1"/>
</dbReference>
<dbReference type="GO" id="GO:0008270">
    <property type="term" value="F:zinc ion binding"/>
    <property type="evidence" value="ECO:0007669"/>
    <property type="project" value="TreeGrafter"/>
</dbReference>
<dbReference type="GO" id="GO:0016603">
    <property type="term" value="F:glutaminyl-peptide cyclotransferase activity"/>
    <property type="evidence" value="ECO:0007669"/>
    <property type="project" value="TreeGrafter"/>
</dbReference>
<dbReference type="AlphaFoldDB" id="A0A1F6GSF3"/>
<accession>A0A1F6GSF3</accession>
<evidence type="ECO:0000313" key="5">
    <source>
        <dbReference type="Proteomes" id="UP000177583"/>
    </source>
</evidence>
<dbReference type="Gene3D" id="3.40.630.10">
    <property type="entry name" value="Zn peptidases"/>
    <property type="match status" value="1"/>
</dbReference>